<accession>A0A0R2GYI7</accession>
<sequence length="357" mass="40309">MAIYFMLFPVIGIIYLVTNNQYFSSRRAFVFFSFAFLGTFAAMRANTVGTDTLTYETIFSNTGNVFSEKSPAFSIFSTMVKAISSDPHAITAANALLIALLFGLFIYRLPANPLYTTFFFISLNFYLPSFNIARQYIALGLVLNGFMYLMDKKYMRYLALTLIGVGFHATALLGLVYLGVSWIKWNKFWIGILTVFAVIFSLSYAKFSNTIVNLIPGFDIYSNATNVSSLNQSTQGSGLIIFFNIFLLLVLIAYIYFKFATQSPFTDLQRNVATLYFVGTVVSVLLGNVILLQRGLTYFTIFGIYIFADLPEVMDRLFTNRKVGRIIVFAILFGLTLIQFTYQLARNNGDIIPYILN</sequence>
<evidence type="ECO:0000313" key="1">
    <source>
        <dbReference type="EMBL" id="KRN45841.1"/>
    </source>
</evidence>
<gene>
    <name evidence="1" type="ORF">IV50_GL001429</name>
</gene>
<proteinExistence type="predicted"/>
<organism evidence="1 2">
    <name type="scientific">Weissella viridescens</name>
    <name type="common">Lactobacillus viridescens</name>
    <dbReference type="NCBI Taxonomy" id="1629"/>
    <lineage>
        <taxon>Bacteria</taxon>
        <taxon>Bacillati</taxon>
        <taxon>Bacillota</taxon>
        <taxon>Bacilli</taxon>
        <taxon>Lactobacillales</taxon>
        <taxon>Lactobacillaceae</taxon>
        <taxon>Weissella</taxon>
    </lineage>
</organism>
<reference evidence="1 2" key="1">
    <citation type="journal article" date="2015" name="Genome Announc.">
        <title>Expanding the biotechnology potential of lactobacilli through comparative genomics of 213 strains and associated genera.</title>
        <authorList>
            <person name="Sun Z."/>
            <person name="Harris H.M."/>
            <person name="McCann A."/>
            <person name="Guo C."/>
            <person name="Argimon S."/>
            <person name="Zhang W."/>
            <person name="Yang X."/>
            <person name="Jeffery I.B."/>
            <person name="Cooney J.C."/>
            <person name="Kagawa T.F."/>
            <person name="Liu W."/>
            <person name="Song Y."/>
            <person name="Salvetti E."/>
            <person name="Wrobel A."/>
            <person name="Rasinkangas P."/>
            <person name="Parkhill J."/>
            <person name="Rea M.C."/>
            <person name="O'Sullivan O."/>
            <person name="Ritari J."/>
            <person name="Douillard F.P."/>
            <person name="Paul Ross R."/>
            <person name="Yang R."/>
            <person name="Briner A.E."/>
            <person name="Felis G.E."/>
            <person name="de Vos W.M."/>
            <person name="Barrangou R."/>
            <person name="Klaenhammer T.R."/>
            <person name="Caufield P.W."/>
            <person name="Cui Y."/>
            <person name="Zhang H."/>
            <person name="O'Toole P.W."/>
        </authorList>
    </citation>
    <scope>NUCLEOTIDE SEQUENCE [LARGE SCALE GENOMIC DNA]</scope>
    <source>
        <strain evidence="1 2">DSM 20410</strain>
    </source>
</reference>
<dbReference type="AlphaFoldDB" id="A0A0R2GYI7"/>
<dbReference type="PATRIC" id="fig|1629.5.peg.1443"/>
<dbReference type="InterPro" id="IPR049458">
    <property type="entry name" value="EpsG-like"/>
</dbReference>
<name>A0A0R2GYI7_WEIVI</name>
<dbReference type="Pfam" id="PF14897">
    <property type="entry name" value="EpsG"/>
    <property type="match status" value="1"/>
</dbReference>
<dbReference type="Proteomes" id="UP000051992">
    <property type="component" value="Unassembled WGS sequence"/>
</dbReference>
<protein>
    <submittedName>
        <fullName evidence="1">Polysaccharide biosynthesis protein</fullName>
    </submittedName>
</protein>
<evidence type="ECO:0000313" key="2">
    <source>
        <dbReference type="Proteomes" id="UP000051992"/>
    </source>
</evidence>
<comment type="caution">
    <text evidence="1">The sequence shown here is derived from an EMBL/GenBank/DDBJ whole genome shotgun (WGS) entry which is preliminary data.</text>
</comment>
<dbReference type="RefSeq" id="WP_057747040.1">
    <property type="nucleotide sequence ID" value="NZ_BJLU01000008.1"/>
</dbReference>
<keyword evidence="2" id="KW-1185">Reference proteome</keyword>
<dbReference type="OrthoDB" id="2278077at2"/>
<dbReference type="EMBL" id="JQBM01000005">
    <property type="protein sequence ID" value="KRN45841.1"/>
    <property type="molecule type" value="Genomic_DNA"/>
</dbReference>